<dbReference type="GO" id="GO:0005829">
    <property type="term" value="C:cytosol"/>
    <property type="evidence" value="ECO:0007669"/>
    <property type="project" value="TreeGrafter"/>
</dbReference>
<comment type="caution">
    <text evidence="1">The sequence shown here is derived from an EMBL/GenBank/DDBJ whole genome shotgun (WGS) entry which is preliminary data.</text>
</comment>
<evidence type="ECO:0000313" key="1">
    <source>
        <dbReference type="EMBL" id="KJJ84224.1"/>
    </source>
</evidence>
<dbReference type="InterPro" id="IPR000944">
    <property type="entry name" value="Tscrpt_reg_Rrf2"/>
</dbReference>
<dbReference type="SUPFAM" id="SSF46785">
    <property type="entry name" value="Winged helix' DNA-binding domain"/>
    <property type="match status" value="1"/>
</dbReference>
<dbReference type="PROSITE" id="PS01332">
    <property type="entry name" value="HTH_RRF2_1"/>
    <property type="match status" value="1"/>
</dbReference>
<dbReference type="PROSITE" id="PS51197">
    <property type="entry name" value="HTH_RRF2_2"/>
    <property type="match status" value="1"/>
</dbReference>
<dbReference type="NCBIfam" id="TIGR00738">
    <property type="entry name" value="rrf2_super"/>
    <property type="match status" value="1"/>
</dbReference>
<protein>
    <submittedName>
        <fullName evidence="1">Transcriptional regulator, Rrf2</fullName>
    </submittedName>
</protein>
<dbReference type="Gene3D" id="1.10.10.10">
    <property type="entry name" value="Winged helix-like DNA-binding domain superfamily/Winged helix DNA-binding domain"/>
    <property type="match status" value="1"/>
</dbReference>
<dbReference type="PANTHER" id="PTHR33221:SF9">
    <property type="entry name" value="RRF2 FAMILY PROTEIN"/>
    <property type="match status" value="1"/>
</dbReference>
<dbReference type="AlphaFoldDB" id="A0A0F0CQF1"/>
<accession>A0A0F0CQF1</accession>
<dbReference type="Pfam" id="PF02082">
    <property type="entry name" value="Rrf2"/>
    <property type="match status" value="1"/>
</dbReference>
<dbReference type="InterPro" id="IPR036390">
    <property type="entry name" value="WH_DNA-bd_sf"/>
</dbReference>
<dbReference type="Proteomes" id="UP000033428">
    <property type="component" value="Unassembled WGS sequence"/>
</dbReference>
<evidence type="ECO:0000313" key="2">
    <source>
        <dbReference type="Proteomes" id="UP000033428"/>
    </source>
</evidence>
<dbReference type="InterPro" id="IPR036388">
    <property type="entry name" value="WH-like_DNA-bd_sf"/>
</dbReference>
<dbReference type="EMBL" id="JYNY01000381">
    <property type="protein sequence ID" value="KJJ84224.1"/>
    <property type="molecule type" value="Genomic_DNA"/>
</dbReference>
<dbReference type="InterPro" id="IPR030489">
    <property type="entry name" value="TR_Rrf2-type_CS"/>
</dbReference>
<dbReference type="PANTHER" id="PTHR33221">
    <property type="entry name" value="WINGED HELIX-TURN-HELIX TRANSCRIPTIONAL REGULATOR, RRF2 FAMILY"/>
    <property type="match status" value="1"/>
</dbReference>
<organism evidence="1 2">
    <name type="scientific">Candidatus Omnitrophus magneticus</name>
    <dbReference type="NCBI Taxonomy" id="1609969"/>
    <lineage>
        <taxon>Bacteria</taxon>
        <taxon>Pseudomonadati</taxon>
        <taxon>Candidatus Omnitrophota</taxon>
        <taxon>Candidatus Omnitrophus</taxon>
    </lineage>
</organism>
<reference evidence="1 2" key="1">
    <citation type="submission" date="2015-02" db="EMBL/GenBank/DDBJ databases">
        <title>Single-cell genomics of uncultivated deep-branching MTB reveals a conserved set of magnetosome genes.</title>
        <authorList>
            <person name="Kolinko S."/>
            <person name="Richter M."/>
            <person name="Glockner F.O."/>
            <person name="Brachmann A."/>
            <person name="Schuler D."/>
        </authorList>
    </citation>
    <scope>NUCLEOTIDE SEQUENCE [LARGE SCALE GENOMIC DNA]</scope>
    <source>
        <strain evidence="1">SKK-01</strain>
    </source>
</reference>
<keyword evidence="2" id="KW-1185">Reference proteome</keyword>
<sequence length="145" mass="16553">MKLSTRTMYGMRLMLCLGLKYGESVALLREIAEEENISEKYLSQIIIPLKSAGLINSTRGARGGYYLAKHPKDITVGDIFKILEGHLIIETEENFKEKIQSKTEKIAGELWDDLEKNFLLALDEKTLEELVVKCRDNEAIPMYNI</sequence>
<proteinExistence type="predicted"/>
<gene>
    <name evidence="1" type="ORF">OMAG_001908</name>
</gene>
<dbReference type="GO" id="GO:0003700">
    <property type="term" value="F:DNA-binding transcription factor activity"/>
    <property type="evidence" value="ECO:0007669"/>
    <property type="project" value="TreeGrafter"/>
</dbReference>
<name>A0A0F0CQF1_9BACT</name>